<sequence>MMFLIFESIWKLYVQFDKSVDDDKNKTAYKLQCDVVRGQTEIKDGMYNDFCKKLVRNLGSFSSNHTNVGLNSESCQFLNQWVYYMTIKYDIPDNFTSEIFDNSNDKISVMNIKRVCPYYSYKEKIKEPTNLIKVINLSIVMNDLVSILMQDKAENSCSCRNFVSECTNIYKRINRDYCSSEKQDPVYLNTCSQLGTFRTTYEFIINSNPDLNSKLPSLTNDTMKVLIPCESEESRKELTSTTSDVHTQDSPIKIGTNAVLGTMAGVSSLFALSYKVNILFI</sequence>
<evidence type="ECO:0000313" key="2">
    <source>
        <dbReference type="Proteomes" id="UP000053327"/>
    </source>
</evidence>
<gene>
    <name evidence="1" type="ORF">PVBG_05185</name>
</gene>
<dbReference type="OrthoDB" id="387366at2759"/>
<dbReference type="Proteomes" id="UP000053327">
    <property type="component" value="Unassembled WGS sequence"/>
</dbReference>
<accession>A0A0J9SJL7</accession>
<name>A0A0J9SJL7_PLAV1</name>
<dbReference type="AlphaFoldDB" id="A0A0J9SJL7"/>
<evidence type="ECO:0000313" key="1">
    <source>
        <dbReference type="EMBL" id="KMZ83215.1"/>
    </source>
</evidence>
<protein>
    <submittedName>
        <fullName evidence="1">Uncharacterized protein</fullName>
    </submittedName>
</protein>
<proteinExistence type="predicted"/>
<organism evidence="1 2">
    <name type="scientific">Plasmodium vivax (strain Brazil I)</name>
    <dbReference type="NCBI Taxonomy" id="1033975"/>
    <lineage>
        <taxon>Eukaryota</taxon>
        <taxon>Sar</taxon>
        <taxon>Alveolata</taxon>
        <taxon>Apicomplexa</taxon>
        <taxon>Aconoidasida</taxon>
        <taxon>Haemosporida</taxon>
        <taxon>Plasmodiidae</taxon>
        <taxon>Plasmodium</taxon>
        <taxon>Plasmodium (Plasmodium)</taxon>
    </lineage>
</organism>
<reference evidence="1 2" key="1">
    <citation type="submission" date="2011-08" db="EMBL/GenBank/DDBJ databases">
        <title>The Genome Sequence of Plasmodium vivax Brazil I.</title>
        <authorList>
            <consortium name="The Broad Institute Genome Sequencing Platform"/>
            <consortium name="The Broad Institute Genome Sequencing Center for Infectious Disease"/>
            <person name="Neafsey D."/>
            <person name="Carlton J."/>
            <person name="Barnwell J."/>
            <person name="Collins W."/>
            <person name="Escalante A."/>
            <person name="Mullikin J."/>
            <person name="Saul A."/>
            <person name="Guigo R."/>
            <person name="Camara F."/>
            <person name="Young S.K."/>
            <person name="Zeng Q."/>
            <person name="Gargeya S."/>
            <person name="Fitzgerald M."/>
            <person name="Haas B."/>
            <person name="Abouelleil A."/>
            <person name="Alvarado L."/>
            <person name="Arachchi H.M."/>
            <person name="Berlin A."/>
            <person name="Brown A."/>
            <person name="Chapman S.B."/>
            <person name="Chen Z."/>
            <person name="Dunbar C."/>
            <person name="Freedman E."/>
            <person name="Gearin G."/>
            <person name="Gellesch M."/>
            <person name="Goldberg J."/>
            <person name="Griggs A."/>
            <person name="Gujja S."/>
            <person name="Heiman D."/>
            <person name="Howarth C."/>
            <person name="Larson L."/>
            <person name="Lui A."/>
            <person name="MacDonald P.J.P."/>
            <person name="Montmayeur A."/>
            <person name="Murphy C."/>
            <person name="Neiman D."/>
            <person name="Pearson M."/>
            <person name="Priest M."/>
            <person name="Roberts A."/>
            <person name="Saif S."/>
            <person name="Shea T."/>
            <person name="Shenoy N."/>
            <person name="Sisk P."/>
            <person name="Stolte C."/>
            <person name="Sykes S."/>
            <person name="Wortman J."/>
            <person name="Nusbaum C."/>
            <person name="Birren B."/>
        </authorList>
    </citation>
    <scope>NUCLEOTIDE SEQUENCE [LARGE SCALE GENOMIC DNA]</scope>
    <source>
        <strain evidence="1 2">Brazil I</strain>
    </source>
</reference>
<dbReference type="EMBL" id="KQ234946">
    <property type="protein sequence ID" value="KMZ83215.1"/>
    <property type="molecule type" value="Genomic_DNA"/>
</dbReference>